<feature type="transmembrane region" description="Helical" evidence="7">
    <location>
        <begin position="36"/>
        <end position="55"/>
    </location>
</feature>
<feature type="transmembrane region" description="Helical" evidence="7">
    <location>
        <begin position="108"/>
        <end position="133"/>
    </location>
</feature>
<evidence type="ECO:0000256" key="5">
    <source>
        <dbReference type="ARBA" id="ARBA00022989"/>
    </source>
</evidence>
<dbReference type="Pfam" id="PF04039">
    <property type="entry name" value="MnhB"/>
    <property type="match status" value="1"/>
</dbReference>
<dbReference type="GO" id="GO:0005886">
    <property type="term" value="C:plasma membrane"/>
    <property type="evidence" value="ECO:0007669"/>
    <property type="project" value="UniProtKB-SubCell"/>
</dbReference>
<dbReference type="Proteomes" id="UP000183945">
    <property type="component" value="Unassembled WGS sequence"/>
</dbReference>
<feature type="transmembrane region" description="Helical" evidence="7">
    <location>
        <begin position="67"/>
        <end position="88"/>
    </location>
</feature>
<dbReference type="PANTHER" id="PTHR33932">
    <property type="entry name" value="NA(+)/H(+) ANTIPORTER SUBUNIT B"/>
    <property type="match status" value="1"/>
</dbReference>
<dbReference type="InterPro" id="IPR007182">
    <property type="entry name" value="MnhB"/>
</dbReference>
<evidence type="ECO:0000256" key="3">
    <source>
        <dbReference type="ARBA" id="ARBA00022475"/>
    </source>
</evidence>
<dbReference type="OrthoDB" id="9798859at2"/>
<dbReference type="RefSeq" id="WP_072878544.1">
    <property type="nucleotide sequence ID" value="NZ_FQVT01000004.1"/>
</dbReference>
<evidence type="ECO:0000256" key="2">
    <source>
        <dbReference type="ARBA" id="ARBA00009425"/>
    </source>
</evidence>
<comment type="similarity">
    <text evidence="2">Belongs to the CPA3 antiporters (TC 2.A.63) subunit B family.</text>
</comment>
<reference evidence="10" key="1">
    <citation type="submission" date="2016-11" db="EMBL/GenBank/DDBJ databases">
        <authorList>
            <person name="Varghese N."/>
            <person name="Submissions S."/>
        </authorList>
    </citation>
    <scope>NUCLEOTIDE SEQUENCE [LARGE SCALE GENOMIC DNA]</scope>
    <source>
        <strain evidence="10">DSM 24579</strain>
    </source>
</reference>
<evidence type="ECO:0000313" key="9">
    <source>
        <dbReference type="EMBL" id="SHG00492.1"/>
    </source>
</evidence>
<evidence type="ECO:0000256" key="6">
    <source>
        <dbReference type="ARBA" id="ARBA00023136"/>
    </source>
</evidence>
<dbReference type="InterPro" id="IPR050622">
    <property type="entry name" value="CPA3_antiporter_subunitB"/>
</dbReference>
<keyword evidence="4 7" id="KW-0812">Transmembrane</keyword>
<organism evidence="9 10">
    <name type="scientific">Salegentibacter echinorum</name>
    <dbReference type="NCBI Taxonomy" id="1073325"/>
    <lineage>
        <taxon>Bacteria</taxon>
        <taxon>Pseudomonadati</taxon>
        <taxon>Bacteroidota</taxon>
        <taxon>Flavobacteriia</taxon>
        <taxon>Flavobacteriales</taxon>
        <taxon>Flavobacteriaceae</taxon>
        <taxon>Salegentibacter</taxon>
    </lineage>
</organism>
<feature type="transmembrane region" description="Helical" evidence="7">
    <location>
        <begin position="12"/>
        <end position="30"/>
    </location>
</feature>
<keyword evidence="10" id="KW-1185">Reference proteome</keyword>
<dbReference type="AlphaFoldDB" id="A0A1M5GAI7"/>
<comment type="subcellular location">
    <subcellularLocation>
        <location evidence="1">Cell membrane</location>
        <topology evidence="1">Multi-pass membrane protein</topology>
    </subcellularLocation>
</comment>
<gene>
    <name evidence="9" type="ORF">SAMN05444483_10465</name>
</gene>
<accession>A0A1M5GAI7</accession>
<protein>
    <submittedName>
        <fullName evidence="9">Multisubunit sodium/proton antiporter, MrpB subunit</fullName>
    </submittedName>
</protein>
<evidence type="ECO:0000256" key="4">
    <source>
        <dbReference type="ARBA" id="ARBA00022692"/>
    </source>
</evidence>
<dbReference type="NCBIfam" id="NF009163">
    <property type="entry name" value="PRK12509.1"/>
    <property type="match status" value="1"/>
</dbReference>
<name>A0A1M5GAI7_SALEC</name>
<keyword evidence="6 7" id="KW-0472">Membrane</keyword>
<proteinExistence type="inferred from homology"/>
<feature type="domain" description="Na+/H+ antiporter MnhB subunit-related protein" evidence="8">
    <location>
        <begin position="5"/>
        <end position="128"/>
    </location>
</feature>
<evidence type="ECO:0000256" key="1">
    <source>
        <dbReference type="ARBA" id="ARBA00004651"/>
    </source>
</evidence>
<evidence type="ECO:0000256" key="7">
    <source>
        <dbReference type="SAM" id="Phobius"/>
    </source>
</evidence>
<evidence type="ECO:0000313" key="10">
    <source>
        <dbReference type="Proteomes" id="UP000183945"/>
    </source>
</evidence>
<keyword evidence="5 7" id="KW-1133">Transmembrane helix</keyword>
<dbReference type="EMBL" id="FQVT01000004">
    <property type="protein sequence ID" value="SHG00492.1"/>
    <property type="molecule type" value="Genomic_DNA"/>
</dbReference>
<keyword evidence="3" id="KW-1003">Cell membrane</keyword>
<dbReference type="STRING" id="1073325.SAMN05444483_10465"/>
<sequence length="137" mass="14475">MKTLILKTASAYLLPVLLVFSVFILLRGHYLPGGGFVGGLIAAIAFVLHAFANGLKNTKGLLQFHPGFLMPVGLGLAFLSGLAPVLGFDDPFMTGLWLPYDVPVLGSVGSALFFDIGVYFVVIGVTLTIIFTISESA</sequence>
<dbReference type="PANTHER" id="PTHR33932:SF4">
    <property type="entry name" value="NA(+)_H(+) ANTIPORTER SUBUNIT B"/>
    <property type="match status" value="1"/>
</dbReference>
<evidence type="ECO:0000259" key="8">
    <source>
        <dbReference type="Pfam" id="PF04039"/>
    </source>
</evidence>